<dbReference type="EMBL" id="LSBJ02000003">
    <property type="protein sequence ID" value="OAQ68113.1"/>
    <property type="molecule type" value="Genomic_DNA"/>
</dbReference>
<dbReference type="GeneID" id="28857531"/>
<name>A0A179FSP7_METCM</name>
<comment type="caution">
    <text evidence="1">The sequence shown here is derived from an EMBL/GenBank/DDBJ whole genome shotgun (WGS) entry which is preliminary data.</text>
</comment>
<organism evidence="1 2">
    <name type="scientific">Pochonia chlamydosporia 170</name>
    <dbReference type="NCBI Taxonomy" id="1380566"/>
    <lineage>
        <taxon>Eukaryota</taxon>
        <taxon>Fungi</taxon>
        <taxon>Dikarya</taxon>
        <taxon>Ascomycota</taxon>
        <taxon>Pezizomycotina</taxon>
        <taxon>Sordariomycetes</taxon>
        <taxon>Hypocreomycetidae</taxon>
        <taxon>Hypocreales</taxon>
        <taxon>Clavicipitaceae</taxon>
        <taxon>Pochonia</taxon>
    </lineage>
</organism>
<gene>
    <name evidence="1" type="ORF">VFPPC_15784</name>
</gene>
<dbReference type="KEGG" id="pchm:VFPPC_15784"/>
<dbReference type="Proteomes" id="UP000078397">
    <property type="component" value="Unassembled WGS sequence"/>
</dbReference>
<proteinExistence type="predicted"/>
<dbReference type="AlphaFoldDB" id="A0A179FSP7"/>
<dbReference type="RefSeq" id="XP_018144963.1">
    <property type="nucleotide sequence ID" value="XM_018293537.1"/>
</dbReference>
<reference evidence="1 2" key="1">
    <citation type="journal article" date="2016" name="PLoS Pathog.">
        <title>Biosynthesis of antibiotic leucinostatins in bio-control fungus Purpureocillium lilacinum and their inhibition on phytophthora revealed by genome mining.</title>
        <authorList>
            <person name="Wang G."/>
            <person name="Liu Z."/>
            <person name="Lin R."/>
            <person name="Li E."/>
            <person name="Mao Z."/>
            <person name="Ling J."/>
            <person name="Yang Y."/>
            <person name="Yin W.B."/>
            <person name="Xie B."/>
        </authorList>
    </citation>
    <scope>NUCLEOTIDE SEQUENCE [LARGE SCALE GENOMIC DNA]</scope>
    <source>
        <strain evidence="1">170</strain>
    </source>
</reference>
<keyword evidence="2" id="KW-1185">Reference proteome</keyword>
<sequence>MHAQQNVDASHCMTPRVQVESTPSLLQRFDACRSRQAFLASDPQELVHVFNVGKRNSMAKARCS</sequence>
<protein>
    <submittedName>
        <fullName evidence="1">Uncharacterized protein</fullName>
    </submittedName>
</protein>
<accession>A0A179FSP7</accession>
<evidence type="ECO:0000313" key="1">
    <source>
        <dbReference type="EMBL" id="OAQ68113.1"/>
    </source>
</evidence>
<evidence type="ECO:0000313" key="2">
    <source>
        <dbReference type="Proteomes" id="UP000078397"/>
    </source>
</evidence>